<dbReference type="AlphaFoldDB" id="A0A5P1E8Z5"/>
<keyword evidence="7 8" id="KW-0012">Acyltransferase</keyword>
<dbReference type="InterPro" id="IPR001594">
    <property type="entry name" value="Palmitoyltrfase_DHHC"/>
</dbReference>
<keyword evidence="5 8" id="KW-1133">Transmembrane helix</keyword>
<sequence>MAGLGFQRKSMLSSSLVSLVIFSLSQLSIAMVPRFLPWLSLLGMLPVSGLVLLASLGFGRFFRRLLGVSQSAPAMVVFHLLFLWGVYVVMIREAVPSLLDATINAEFGLLLFGLYRILSGDPGLVANDSSSALHSRNGLPESNIYENSSMFSRVRYCKICKTSVRGFDHHCSAFGNCIGQKNQRLFMMLLVGFIIAEASYIISSTQYIAKSLSTDKIGFKNDIPGNVVISTLLFAVLQLLWQVVFLIWNIYCICANIKTDEWINWKKYPEFQLVVQSQPGNSSEVRFSNPYDKGIISNIKDFINPMEYSLHVIHVLS</sequence>
<evidence type="ECO:0000256" key="4">
    <source>
        <dbReference type="ARBA" id="ARBA00022692"/>
    </source>
</evidence>
<accession>A0A5P1E8Z5</accession>
<dbReference type="EMBL" id="CM007387">
    <property type="protein sequence ID" value="ONK62294.1"/>
    <property type="molecule type" value="Genomic_DNA"/>
</dbReference>
<keyword evidence="4 8" id="KW-0812">Transmembrane</keyword>
<proteinExistence type="inferred from homology"/>
<dbReference type="InterPro" id="IPR039859">
    <property type="entry name" value="PFA4/ZDH16/20/ERF2-like"/>
</dbReference>
<evidence type="ECO:0000313" key="10">
    <source>
        <dbReference type="EMBL" id="ONK62294.1"/>
    </source>
</evidence>
<dbReference type="PROSITE" id="PS50216">
    <property type="entry name" value="DHHC"/>
    <property type="match status" value="1"/>
</dbReference>
<comment type="catalytic activity">
    <reaction evidence="8">
        <text>L-cysteinyl-[protein] + hexadecanoyl-CoA = S-hexadecanoyl-L-cysteinyl-[protein] + CoA</text>
        <dbReference type="Rhea" id="RHEA:36683"/>
        <dbReference type="Rhea" id="RHEA-COMP:10131"/>
        <dbReference type="Rhea" id="RHEA-COMP:11032"/>
        <dbReference type="ChEBI" id="CHEBI:29950"/>
        <dbReference type="ChEBI" id="CHEBI:57287"/>
        <dbReference type="ChEBI" id="CHEBI:57379"/>
        <dbReference type="ChEBI" id="CHEBI:74151"/>
        <dbReference type="EC" id="2.3.1.225"/>
    </reaction>
</comment>
<comment type="domain">
    <text evidence="8">The DHHC domain is required for palmitoyltransferase activity.</text>
</comment>
<gene>
    <name evidence="10" type="ORF">A4U43_C07F2420</name>
</gene>
<comment type="subcellular location">
    <subcellularLocation>
        <location evidence="1">Membrane</location>
        <topology evidence="1">Multi-pass membrane protein</topology>
    </subcellularLocation>
</comment>
<dbReference type="GO" id="GO:0005794">
    <property type="term" value="C:Golgi apparatus"/>
    <property type="evidence" value="ECO:0007669"/>
    <property type="project" value="TreeGrafter"/>
</dbReference>
<evidence type="ECO:0000259" key="9">
    <source>
        <dbReference type="Pfam" id="PF01529"/>
    </source>
</evidence>
<feature type="domain" description="Palmitoyltransferase DHHC" evidence="9">
    <location>
        <begin position="152"/>
        <end position="266"/>
    </location>
</feature>
<comment type="similarity">
    <text evidence="2 8">Belongs to the DHHC palmitoyltransferase family.</text>
</comment>
<evidence type="ECO:0000256" key="8">
    <source>
        <dbReference type="RuleBase" id="RU079119"/>
    </source>
</evidence>
<evidence type="ECO:0000256" key="3">
    <source>
        <dbReference type="ARBA" id="ARBA00022679"/>
    </source>
</evidence>
<keyword evidence="11" id="KW-1185">Reference proteome</keyword>
<dbReference type="Pfam" id="PF01529">
    <property type="entry name" value="DHHC"/>
    <property type="match status" value="1"/>
</dbReference>
<feature type="transmembrane region" description="Helical" evidence="8">
    <location>
        <begin position="223"/>
        <end position="248"/>
    </location>
</feature>
<dbReference type="PANTHER" id="PTHR22883:SF127">
    <property type="entry name" value="ZDHHC-TYPE PALMITOYLTRANSFERASE 3-RELATED"/>
    <property type="match status" value="1"/>
</dbReference>
<feature type="transmembrane region" description="Helical" evidence="8">
    <location>
        <begin position="38"/>
        <end position="59"/>
    </location>
</feature>
<feature type="transmembrane region" description="Helical" evidence="8">
    <location>
        <begin position="71"/>
        <end position="91"/>
    </location>
</feature>
<feature type="transmembrane region" description="Helical" evidence="8">
    <location>
        <begin position="12"/>
        <end position="32"/>
    </location>
</feature>
<evidence type="ECO:0000313" key="11">
    <source>
        <dbReference type="Proteomes" id="UP000243459"/>
    </source>
</evidence>
<dbReference type="OrthoDB" id="331948at2759"/>
<evidence type="ECO:0000256" key="1">
    <source>
        <dbReference type="ARBA" id="ARBA00004141"/>
    </source>
</evidence>
<dbReference type="GO" id="GO:0019706">
    <property type="term" value="F:protein-cysteine S-palmitoyltransferase activity"/>
    <property type="evidence" value="ECO:0007669"/>
    <property type="project" value="UniProtKB-EC"/>
</dbReference>
<protein>
    <recommendedName>
        <fullName evidence="8">S-acyltransferase</fullName>
        <ecNumber evidence="8">2.3.1.225</ecNumber>
    </recommendedName>
    <alternativeName>
        <fullName evidence="8">Palmitoyltransferase</fullName>
    </alternativeName>
</protein>
<name>A0A5P1E8Z5_ASPOF</name>
<feature type="transmembrane region" description="Helical" evidence="8">
    <location>
        <begin position="185"/>
        <end position="203"/>
    </location>
</feature>
<feature type="transmembrane region" description="Helical" evidence="8">
    <location>
        <begin position="97"/>
        <end position="118"/>
    </location>
</feature>
<evidence type="ECO:0000256" key="6">
    <source>
        <dbReference type="ARBA" id="ARBA00023136"/>
    </source>
</evidence>
<evidence type="ECO:0000256" key="5">
    <source>
        <dbReference type="ARBA" id="ARBA00022989"/>
    </source>
</evidence>
<dbReference type="OMA" id="AVFLIWH"/>
<organism evidence="10 11">
    <name type="scientific">Asparagus officinalis</name>
    <name type="common">Garden asparagus</name>
    <dbReference type="NCBI Taxonomy" id="4686"/>
    <lineage>
        <taxon>Eukaryota</taxon>
        <taxon>Viridiplantae</taxon>
        <taxon>Streptophyta</taxon>
        <taxon>Embryophyta</taxon>
        <taxon>Tracheophyta</taxon>
        <taxon>Spermatophyta</taxon>
        <taxon>Magnoliopsida</taxon>
        <taxon>Liliopsida</taxon>
        <taxon>Asparagales</taxon>
        <taxon>Asparagaceae</taxon>
        <taxon>Asparagoideae</taxon>
        <taxon>Asparagus</taxon>
    </lineage>
</organism>
<dbReference type="GO" id="GO:0005783">
    <property type="term" value="C:endoplasmic reticulum"/>
    <property type="evidence" value="ECO:0007669"/>
    <property type="project" value="TreeGrafter"/>
</dbReference>
<evidence type="ECO:0000256" key="2">
    <source>
        <dbReference type="ARBA" id="ARBA00008574"/>
    </source>
</evidence>
<dbReference type="Proteomes" id="UP000243459">
    <property type="component" value="Chromosome 7"/>
</dbReference>
<reference evidence="11" key="1">
    <citation type="journal article" date="2017" name="Nat. Commun.">
        <title>The asparagus genome sheds light on the origin and evolution of a young Y chromosome.</title>
        <authorList>
            <person name="Harkess A."/>
            <person name="Zhou J."/>
            <person name="Xu C."/>
            <person name="Bowers J.E."/>
            <person name="Van der Hulst R."/>
            <person name="Ayyampalayam S."/>
            <person name="Mercati F."/>
            <person name="Riccardi P."/>
            <person name="McKain M.R."/>
            <person name="Kakrana A."/>
            <person name="Tang H."/>
            <person name="Ray J."/>
            <person name="Groenendijk J."/>
            <person name="Arikit S."/>
            <person name="Mathioni S.M."/>
            <person name="Nakano M."/>
            <person name="Shan H."/>
            <person name="Telgmann-Rauber A."/>
            <person name="Kanno A."/>
            <person name="Yue Z."/>
            <person name="Chen H."/>
            <person name="Li W."/>
            <person name="Chen Y."/>
            <person name="Xu X."/>
            <person name="Zhang Y."/>
            <person name="Luo S."/>
            <person name="Chen H."/>
            <person name="Gao J."/>
            <person name="Mao Z."/>
            <person name="Pires J.C."/>
            <person name="Luo M."/>
            <person name="Kudrna D."/>
            <person name="Wing R.A."/>
            <person name="Meyers B.C."/>
            <person name="Yi K."/>
            <person name="Kong H."/>
            <person name="Lavrijsen P."/>
            <person name="Sunseri F."/>
            <person name="Falavigna A."/>
            <person name="Ye Y."/>
            <person name="Leebens-Mack J.H."/>
            <person name="Chen G."/>
        </authorList>
    </citation>
    <scope>NUCLEOTIDE SEQUENCE [LARGE SCALE GENOMIC DNA]</scope>
    <source>
        <strain evidence="11">cv. DH0086</strain>
    </source>
</reference>
<dbReference type="PANTHER" id="PTHR22883">
    <property type="entry name" value="ZINC FINGER DHHC DOMAIN CONTAINING PROTEIN"/>
    <property type="match status" value="1"/>
</dbReference>
<dbReference type="Gramene" id="ONK62294">
    <property type="protein sequence ID" value="ONK62294"/>
    <property type="gene ID" value="A4U43_C07F2420"/>
</dbReference>
<dbReference type="GO" id="GO:0006612">
    <property type="term" value="P:protein targeting to membrane"/>
    <property type="evidence" value="ECO:0007669"/>
    <property type="project" value="TreeGrafter"/>
</dbReference>
<keyword evidence="6 8" id="KW-0472">Membrane</keyword>
<dbReference type="GO" id="GO:0016020">
    <property type="term" value="C:membrane"/>
    <property type="evidence" value="ECO:0007669"/>
    <property type="project" value="UniProtKB-SubCell"/>
</dbReference>
<dbReference type="EC" id="2.3.1.225" evidence="8"/>
<keyword evidence="3 8" id="KW-0808">Transferase</keyword>
<evidence type="ECO:0000256" key="7">
    <source>
        <dbReference type="ARBA" id="ARBA00023315"/>
    </source>
</evidence>